<evidence type="ECO:0000313" key="2">
    <source>
        <dbReference type="EMBL" id="TWH05154.1"/>
    </source>
</evidence>
<protein>
    <submittedName>
        <fullName evidence="2">Putative acetyltransferase</fullName>
    </submittedName>
</protein>
<sequence>MWIREEGPGDADAICTVLRAAFAGFPGAGQLEARTVDSLRLDDALAVSLLADIDGRVAGYVAFSPARPSRDGDAWYVLGPLAVDPADQGHGIGSALVHAGLLALQERQANGCVVLGDPAYYGRFGFVADPLLTLPGAPQGAFQALRFTDAASAGEVVLHPAFGHHEKP</sequence>
<name>A0A562D6H7_9GAMM</name>
<dbReference type="InterPro" id="IPR000182">
    <property type="entry name" value="GNAT_dom"/>
</dbReference>
<reference evidence="2 3" key="1">
    <citation type="submission" date="2019-07" db="EMBL/GenBank/DDBJ databases">
        <title>Genome sequencing of lignin-degrading bacterial isolates.</title>
        <authorList>
            <person name="Gladden J."/>
        </authorList>
    </citation>
    <scope>NUCLEOTIDE SEQUENCE [LARGE SCALE GENOMIC DNA]</scope>
    <source>
        <strain evidence="2 3">J19</strain>
    </source>
</reference>
<keyword evidence="3" id="KW-1185">Reference proteome</keyword>
<evidence type="ECO:0000313" key="3">
    <source>
        <dbReference type="Proteomes" id="UP000321583"/>
    </source>
</evidence>
<dbReference type="Proteomes" id="UP000321583">
    <property type="component" value="Unassembled WGS sequence"/>
</dbReference>
<dbReference type="CDD" id="cd04301">
    <property type="entry name" value="NAT_SF"/>
    <property type="match status" value="1"/>
</dbReference>
<gene>
    <name evidence="2" type="ORF">L613_006100000100</name>
</gene>
<accession>A0A562D6H7</accession>
<proteinExistence type="predicted"/>
<dbReference type="EMBL" id="VLJS01000093">
    <property type="protein sequence ID" value="TWH05154.1"/>
    <property type="molecule type" value="Genomic_DNA"/>
</dbReference>
<feature type="domain" description="N-acetyltransferase" evidence="1">
    <location>
        <begin position="1"/>
        <end position="149"/>
    </location>
</feature>
<dbReference type="InterPro" id="IPR016181">
    <property type="entry name" value="Acyl_CoA_acyltransferase"/>
</dbReference>
<dbReference type="Pfam" id="PF13508">
    <property type="entry name" value="Acetyltransf_7"/>
    <property type="match status" value="1"/>
</dbReference>
<dbReference type="AlphaFoldDB" id="A0A562D6H7"/>
<dbReference type="Gene3D" id="3.40.630.30">
    <property type="match status" value="1"/>
</dbReference>
<dbReference type="GO" id="GO:0016747">
    <property type="term" value="F:acyltransferase activity, transferring groups other than amino-acyl groups"/>
    <property type="evidence" value="ECO:0007669"/>
    <property type="project" value="InterPro"/>
</dbReference>
<organism evidence="2 3">
    <name type="scientific">Pseudoxanthomonas taiwanensis J19</name>
    <dbReference type="NCBI Taxonomy" id="935569"/>
    <lineage>
        <taxon>Bacteria</taxon>
        <taxon>Pseudomonadati</taxon>
        <taxon>Pseudomonadota</taxon>
        <taxon>Gammaproteobacteria</taxon>
        <taxon>Lysobacterales</taxon>
        <taxon>Lysobacteraceae</taxon>
        <taxon>Pseudoxanthomonas</taxon>
    </lineage>
</organism>
<dbReference type="SUPFAM" id="SSF55729">
    <property type="entry name" value="Acyl-CoA N-acyltransferases (Nat)"/>
    <property type="match status" value="1"/>
</dbReference>
<evidence type="ECO:0000259" key="1">
    <source>
        <dbReference type="PROSITE" id="PS51186"/>
    </source>
</evidence>
<dbReference type="PROSITE" id="PS51186">
    <property type="entry name" value="GNAT"/>
    <property type="match status" value="1"/>
</dbReference>
<keyword evidence="2" id="KW-0808">Transferase</keyword>
<comment type="caution">
    <text evidence="2">The sequence shown here is derived from an EMBL/GenBank/DDBJ whole genome shotgun (WGS) entry which is preliminary data.</text>
</comment>